<keyword evidence="2" id="KW-1185">Reference proteome</keyword>
<accession>A0A8C3FKU8</accession>
<dbReference type="Proteomes" id="UP000694380">
    <property type="component" value="Unplaced"/>
</dbReference>
<protein>
    <submittedName>
        <fullName evidence="1">Uncharacterized protein</fullName>
    </submittedName>
</protein>
<dbReference type="Ensembl" id="ENSCPBT00000008754.1">
    <property type="protein sequence ID" value="ENSCPBP00000007244.1"/>
    <property type="gene ID" value="ENSCPBG00000005722.1"/>
</dbReference>
<reference evidence="1" key="2">
    <citation type="submission" date="2025-09" db="UniProtKB">
        <authorList>
            <consortium name="Ensembl"/>
        </authorList>
    </citation>
    <scope>IDENTIFICATION</scope>
</reference>
<evidence type="ECO:0000313" key="2">
    <source>
        <dbReference type="Proteomes" id="UP000694380"/>
    </source>
</evidence>
<organism evidence="1 2">
    <name type="scientific">Chrysemys picta bellii</name>
    <name type="common">Western painted turtle</name>
    <name type="synonym">Emys bellii</name>
    <dbReference type="NCBI Taxonomy" id="8478"/>
    <lineage>
        <taxon>Eukaryota</taxon>
        <taxon>Metazoa</taxon>
        <taxon>Chordata</taxon>
        <taxon>Craniata</taxon>
        <taxon>Vertebrata</taxon>
        <taxon>Euteleostomi</taxon>
        <taxon>Archelosauria</taxon>
        <taxon>Testudinata</taxon>
        <taxon>Testudines</taxon>
        <taxon>Cryptodira</taxon>
        <taxon>Durocryptodira</taxon>
        <taxon>Testudinoidea</taxon>
        <taxon>Emydidae</taxon>
        <taxon>Chrysemys</taxon>
    </lineage>
</organism>
<proteinExistence type="predicted"/>
<evidence type="ECO:0000313" key="1">
    <source>
        <dbReference type="Ensembl" id="ENSCPBP00000007244.1"/>
    </source>
</evidence>
<dbReference type="GeneTree" id="ENSGT01110000270219"/>
<name>A0A8C3FKU8_CHRPI</name>
<dbReference type="AlphaFoldDB" id="A0A8C3FKU8"/>
<sequence>MRPFAKSTFQLYHIHIHKHIFTKHRESLGFSERYTSKGLSLKSPAAFAPSKRVILSLAALYPGMDSSSSAMSVLNGIFFQKSLVSATLKTC</sequence>
<reference evidence="1" key="1">
    <citation type="submission" date="2025-08" db="UniProtKB">
        <authorList>
            <consortium name="Ensembl"/>
        </authorList>
    </citation>
    <scope>IDENTIFICATION</scope>
</reference>